<accession>A0A061GZK2</accession>
<dbReference type="EMBL" id="CM001887">
    <property type="protein sequence ID" value="EOY33179.1"/>
    <property type="molecule type" value="Genomic_DNA"/>
</dbReference>
<dbReference type="STRING" id="3641.A0A061GZK2"/>
<dbReference type="Proteomes" id="UP000026915">
    <property type="component" value="Chromosome 9"/>
</dbReference>
<organism evidence="1 2">
    <name type="scientific">Theobroma cacao</name>
    <name type="common">Cacao</name>
    <name type="synonym">Cocoa</name>
    <dbReference type="NCBI Taxonomy" id="3641"/>
    <lineage>
        <taxon>Eukaryota</taxon>
        <taxon>Viridiplantae</taxon>
        <taxon>Streptophyta</taxon>
        <taxon>Embryophyta</taxon>
        <taxon>Tracheophyta</taxon>
        <taxon>Spermatophyta</taxon>
        <taxon>Magnoliopsida</taxon>
        <taxon>eudicotyledons</taxon>
        <taxon>Gunneridae</taxon>
        <taxon>Pentapetalae</taxon>
        <taxon>rosids</taxon>
        <taxon>malvids</taxon>
        <taxon>Malvales</taxon>
        <taxon>Malvaceae</taxon>
        <taxon>Byttnerioideae</taxon>
        <taxon>Theobroma</taxon>
    </lineage>
</organism>
<evidence type="ECO:0000313" key="2">
    <source>
        <dbReference type="Proteomes" id="UP000026915"/>
    </source>
</evidence>
<reference evidence="1 2" key="1">
    <citation type="journal article" date="2013" name="Genome Biol.">
        <title>The genome sequence of the most widely cultivated cacao type and its use to identify candidate genes regulating pod color.</title>
        <authorList>
            <person name="Motamayor J.C."/>
            <person name="Mockaitis K."/>
            <person name="Schmutz J."/>
            <person name="Haiminen N."/>
            <person name="Iii D.L."/>
            <person name="Cornejo O."/>
            <person name="Findley S.D."/>
            <person name="Zheng P."/>
            <person name="Utro F."/>
            <person name="Royaert S."/>
            <person name="Saski C."/>
            <person name="Jenkins J."/>
            <person name="Podicheti R."/>
            <person name="Zhao M."/>
            <person name="Scheffler B.E."/>
            <person name="Stack J.C."/>
            <person name="Feltus F.A."/>
            <person name="Mustiga G.M."/>
            <person name="Amores F."/>
            <person name="Phillips W."/>
            <person name="Marelli J.P."/>
            <person name="May G.D."/>
            <person name="Shapiro H."/>
            <person name="Ma J."/>
            <person name="Bustamante C.D."/>
            <person name="Schnell R.J."/>
            <person name="Main D."/>
            <person name="Gilbert D."/>
            <person name="Parida L."/>
            <person name="Kuhn D.N."/>
        </authorList>
    </citation>
    <scope>NUCLEOTIDE SEQUENCE [LARGE SCALE GENOMIC DNA]</scope>
    <source>
        <strain evidence="2">cv. Matina 1-6</strain>
    </source>
</reference>
<dbReference type="Gramene" id="EOY33179">
    <property type="protein sequence ID" value="EOY33179"/>
    <property type="gene ID" value="TCM_041151"/>
</dbReference>
<dbReference type="HOGENOM" id="CLU_2030926_0_0_1"/>
<proteinExistence type="predicted"/>
<evidence type="ECO:0000313" key="1">
    <source>
        <dbReference type="EMBL" id="EOY33179.1"/>
    </source>
</evidence>
<keyword evidence="2" id="KW-1185">Reference proteome</keyword>
<dbReference type="AlphaFoldDB" id="A0A061GZK2"/>
<protein>
    <submittedName>
        <fullName evidence="1">Uncharacterized protein</fullName>
    </submittedName>
</protein>
<name>A0A061GZK2_THECC</name>
<sequence>MQERGWAKSGPHVSFWILVEAIAVAYAWTDRPVTILPIVKDIVASGVSVWLYRQSKLNDGDTDGRVPVAATRIDISYNLRSGASGPKLPARTCPNLDLIIPSRDSPSFLTMTHRIADKKTER</sequence>
<gene>
    <name evidence="1" type="ORF">TCM_041151</name>
</gene>
<dbReference type="InParanoid" id="A0A061GZK2"/>